<dbReference type="GO" id="GO:0005886">
    <property type="term" value="C:plasma membrane"/>
    <property type="evidence" value="ECO:0007669"/>
    <property type="project" value="UniProtKB-SubCell"/>
</dbReference>
<dbReference type="GO" id="GO:0005743">
    <property type="term" value="C:mitochondrial inner membrane"/>
    <property type="evidence" value="ECO:0007669"/>
    <property type="project" value="TreeGrafter"/>
</dbReference>
<dbReference type="FunFam" id="3.40.50.300:FF:002695">
    <property type="entry name" value="ABC multidrug transporter, putative"/>
    <property type="match status" value="1"/>
</dbReference>
<name>A0A229W238_ASPFM</name>
<gene>
    <name evidence="3" type="primary">MDR1_1</name>
    <name evidence="3" type="ORF">KXV57_003439</name>
</gene>
<proteinExistence type="predicted"/>
<dbReference type="Pfam" id="PF00005">
    <property type="entry name" value="ABC_tran"/>
    <property type="match status" value="1"/>
</dbReference>
<dbReference type="GO" id="GO:0016887">
    <property type="term" value="F:ATP hydrolysis activity"/>
    <property type="evidence" value="ECO:0007669"/>
    <property type="project" value="InterPro"/>
</dbReference>
<sequence length="139" mass="15118">MVRCCKNANIYDFIVSLPNGFDTLVGSKGNMLSGGQKQRLAIARALLRNPRILLLDEATSALDLESEKLVQAALDTAAHGRTTIAVAHRLSTVQKAGMICVFNHGRIIESGTHSELMQKRSAYFSLSASRLWAECDSSP</sequence>
<dbReference type="EMBL" id="JAIBSC010000020">
    <property type="protein sequence ID" value="KAH1908463.1"/>
    <property type="molecule type" value="Genomic_DNA"/>
</dbReference>
<evidence type="ECO:0000259" key="2">
    <source>
        <dbReference type="Pfam" id="PF00005"/>
    </source>
</evidence>
<dbReference type="InterPro" id="IPR003439">
    <property type="entry name" value="ABC_transporter-like_ATP-bd"/>
</dbReference>
<comment type="subcellular location">
    <subcellularLocation>
        <location evidence="1">Cell membrane</location>
        <topology evidence="1">Multi-pass membrane protein</topology>
    </subcellularLocation>
</comment>
<dbReference type="Proteomes" id="UP000813423">
    <property type="component" value="Unassembled WGS sequence"/>
</dbReference>
<dbReference type="SUPFAM" id="SSF52540">
    <property type="entry name" value="P-loop containing nucleoside triphosphate hydrolases"/>
    <property type="match status" value="1"/>
</dbReference>
<dbReference type="InterPro" id="IPR027417">
    <property type="entry name" value="P-loop_NTPase"/>
</dbReference>
<reference evidence="3" key="1">
    <citation type="submission" date="2021-08" db="EMBL/GenBank/DDBJ databases">
        <title>Global Aspergillus fumigatus from environmental and clinical sources.</title>
        <authorList>
            <person name="Barber A."/>
            <person name="Sae-Ong T."/>
        </authorList>
    </citation>
    <scope>NUCLEOTIDE SEQUENCE</scope>
    <source>
        <strain evidence="3">NRZ-2016-071</strain>
    </source>
</reference>
<dbReference type="GO" id="GO:0090374">
    <property type="term" value="P:oligopeptide export from mitochondrion"/>
    <property type="evidence" value="ECO:0007669"/>
    <property type="project" value="TreeGrafter"/>
</dbReference>
<comment type="caution">
    <text evidence="3">The sequence shown here is derived from an EMBL/GenBank/DDBJ whole genome shotgun (WGS) entry which is preliminary data.</text>
</comment>
<dbReference type="Gene3D" id="3.40.50.300">
    <property type="entry name" value="P-loop containing nucleotide triphosphate hydrolases"/>
    <property type="match status" value="1"/>
</dbReference>
<dbReference type="GO" id="GO:0005524">
    <property type="term" value="F:ATP binding"/>
    <property type="evidence" value="ECO:0007669"/>
    <property type="project" value="InterPro"/>
</dbReference>
<evidence type="ECO:0000256" key="1">
    <source>
        <dbReference type="ARBA" id="ARBA00004651"/>
    </source>
</evidence>
<dbReference type="InterPro" id="IPR039421">
    <property type="entry name" value="Type_1_exporter"/>
</dbReference>
<feature type="domain" description="ABC transporter" evidence="2">
    <location>
        <begin position="20"/>
        <end position="60"/>
    </location>
</feature>
<dbReference type="PANTHER" id="PTHR43394:SF27">
    <property type="entry name" value="ATP-DEPENDENT TRANSLOCASE ABCB1-LIKE"/>
    <property type="match status" value="1"/>
</dbReference>
<dbReference type="PANTHER" id="PTHR43394">
    <property type="entry name" value="ATP-DEPENDENT PERMEASE MDL1, MITOCHONDRIAL"/>
    <property type="match status" value="1"/>
</dbReference>
<organism evidence="3 4">
    <name type="scientific">Aspergillus fumigatus</name>
    <name type="common">Neosartorya fumigata</name>
    <dbReference type="NCBI Taxonomy" id="746128"/>
    <lineage>
        <taxon>Eukaryota</taxon>
        <taxon>Fungi</taxon>
        <taxon>Dikarya</taxon>
        <taxon>Ascomycota</taxon>
        <taxon>Pezizomycotina</taxon>
        <taxon>Eurotiomycetes</taxon>
        <taxon>Eurotiomycetidae</taxon>
        <taxon>Eurotiales</taxon>
        <taxon>Aspergillaceae</taxon>
        <taxon>Aspergillus</taxon>
        <taxon>Aspergillus subgen. Fumigati</taxon>
    </lineage>
</organism>
<protein>
    <submittedName>
        <fullName evidence="3">GTPase-activating protein</fullName>
    </submittedName>
</protein>
<evidence type="ECO:0000313" key="4">
    <source>
        <dbReference type="Proteomes" id="UP000813423"/>
    </source>
</evidence>
<dbReference type="GO" id="GO:0015421">
    <property type="term" value="F:ABC-type oligopeptide transporter activity"/>
    <property type="evidence" value="ECO:0007669"/>
    <property type="project" value="TreeGrafter"/>
</dbReference>
<dbReference type="AlphaFoldDB" id="A0A229W238"/>
<accession>A0A229W238</accession>
<evidence type="ECO:0000313" key="3">
    <source>
        <dbReference type="EMBL" id="KAH1908463.1"/>
    </source>
</evidence>